<name>A0ABW1IUX5_9BACL</name>
<proteinExistence type="predicted"/>
<dbReference type="RefSeq" id="WP_379896364.1">
    <property type="nucleotide sequence ID" value="NZ_CBCSCT010000007.1"/>
</dbReference>
<keyword evidence="2" id="KW-1133">Transmembrane helix</keyword>
<evidence type="ECO:0000256" key="2">
    <source>
        <dbReference type="SAM" id="Phobius"/>
    </source>
</evidence>
<dbReference type="Proteomes" id="UP001596250">
    <property type="component" value="Unassembled WGS sequence"/>
</dbReference>
<evidence type="ECO:0000313" key="3">
    <source>
        <dbReference type="EMBL" id="MFC5988853.1"/>
    </source>
</evidence>
<sequence length="153" mass="17202">MDLIVSNIGFVIVALVFVYSFFKGMVKSGTNQTKRQPRTRQGMPSFGGQPPHAPKRQRVERPSVQQAKMQSERPRPSKQAISETVQKKPEPSARMATTARTVQMSNSMINKPRKAGPPVKRTMSVKPDPVQGMMWAEVFAPPRAKRPYGRNRI</sequence>
<accession>A0ABW1IUX5</accession>
<reference evidence="4" key="1">
    <citation type="journal article" date="2019" name="Int. J. Syst. Evol. Microbiol.">
        <title>The Global Catalogue of Microorganisms (GCM) 10K type strain sequencing project: providing services to taxonomists for standard genome sequencing and annotation.</title>
        <authorList>
            <consortium name="The Broad Institute Genomics Platform"/>
            <consortium name="The Broad Institute Genome Sequencing Center for Infectious Disease"/>
            <person name="Wu L."/>
            <person name="Ma J."/>
        </authorList>
    </citation>
    <scope>NUCLEOTIDE SEQUENCE [LARGE SCALE GENOMIC DNA]</scope>
    <source>
        <strain evidence="4">CCM 8749</strain>
    </source>
</reference>
<keyword evidence="2" id="KW-0472">Membrane</keyword>
<protein>
    <submittedName>
        <fullName evidence="3">Uncharacterized protein</fullName>
    </submittedName>
</protein>
<evidence type="ECO:0000313" key="4">
    <source>
        <dbReference type="Proteomes" id="UP001596250"/>
    </source>
</evidence>
<feature type="transmembrane region" description="Helical" evidence="2">
    <location>
        <begin position="6"/>
        <end position="26"/>
    </location>
</feature>
<organism evidence="3 4">
    <name type="scientific">Marinicrinis lubricantis</name>
    <dbReference type="NCBI Taxonomy" id="2086470"/>
    <lineage>
        <taxon>Bacteria</taxon>
        <taxon>Bacillati</taxon>
        <taxon>Bacillota</taxon>
        <taxon>Bacilli</taxon>
        <taxon>Bacillales</taxon>
        <taxon>Paenibacillaceae</taxon>
    </lineage>
</organism>
<comment type="caution">
    <text evidence="3">The sequence shown here is derived from an EMBL/GenBank/DDBJ whole genome shotgun (WGS) entry which is preliminary data.</text>
</comment>
<feature type="region of interest" description="Disordered" evidence="1">
    <location>
        <begin position="29"/>
        <end position="127"/>
    </location>
</feature>
<feature type="compositionally biased region" description="Polar residues" evidence="1">
    <location>
        <begin position="98"/>
        <end position="109"/>
    </location>
</feature>
<gene>
    <name evidence="3" type="ORF">ACFPXP_20820</name>
</gene>
<evidence type="ECO:0000256" key="1">
    <source>
        <dbReference type="SAM" id="MobiDB-lite"/>
    </source>
</evidence>
<dbReference type="EMBL" id="JBHSQV010000185">
    <property type="protein sequence ID" value="MFC5988853.1"/>
    <property type="molecule type" value="Genomic_DNA"/>
</dbReference>
<keyword evidence="2" id="KW-0812">Transmembrane</keyword>
<keyword evidence="4" id="KW-1185">Reference proteome</keyword>